<dbReference type="RefSeq" id="WP_097190391.1">
    <property type="nucleotide sequence ID" value="NZ_OCSU01000002.1"/>
</dbReference>
<keyword evidence="3" id="KW-1185">Reference proteome</keyword>
<name>A0A7Z7IA10_9BURK</name>
<organism evidence="2 3">
    <name type="scientific">Caballeronia arationis</name>
    <dbReference type="NCBI Taxonomy" id="1777142"/>
    <lineage>
        <taxon>Bacteria</taxon>
        <taxon>Pseudomonadati</taxon>
        <taxon>Pseudomonadota</taxon>
        <taxon>Betaproteobacteria</taxon>
        <taxon>Burkholderiales</taxon>
        <taxon>Burkholderiaceae</taxon>
        <taxon>Caballeronia</taxon>
    </lineage>
</organism>
<feature type="chain" id="PRO_5031134850" description="Lipoprotein" evidence="1">
    <location>
        <begin position="20"/>
        <end position="103"/>
    </location>
</feature>
<evidence type="ECO:0008006" key="4">
    <source>
        <dbReference type="Google" id="ProtNLM"/>
    </source>
</evidence>
<proteinExistence type="predicted"/>
<dbReference type="Proteomes" id="UP000219522">
    <property type="component" value="Unassembled WGS sequence"/>
</dbReference>
<dbReference type="EMBL" id="OCSU01000002">
    <property type="protein sequence ID" value="SOE82079.1"/>
    <property type="molecule type" value="Genomic_DNA"/>
</dbReference>
<evidence type="ECO:0000256" key="1">
    <source>
        <dbReference type="SAM" id="SignalP"/>
    </source>
</evidence>
<accession>A0A7Z7IA10</accession>
<sequence length="103" mass="10791">MKVQFLAVMLAFVTLGASAEGYTATAKLMDGNTLLVLEHGKACGGAATAALLDKNGMDIDHTCKVERDASGVTAHFGGRAIFVPTGSFKVLTLPSPYPNRYSN</sequence>
<feature type="signal peptide" evidence="1">
    <location>
        <begin position="1"/>
        <end position="19"/>
    </location>
</feature>
<evidence type="ECO:0000313" key="2">
    <source>
        <dbReference type="EMBL" id="SOE82079.1"/>
    </source>
</evidence>
<protein>
    <recommendedName>
        <fullName evidence="4">Lipoprotein</fullName>
    </recommendedName>
</protein>
<dbReference type="AlphaFoldDB" id="A0A7Z7IA10"/>
<comment type="caution">
    <text evidence="2">The sequence shown here is derived from an EMBL/GenBank/DDBJ whole genome shotgun (WGS) entry which is preliminary data.</text>
</comment>
<keyword evidence="1" id="KW-0732">Signal</keyword>
<reference evidence="2 3" key="1">
    <citation type="submission" date="2017-09" db="EMBL/GenBank/DDBJ databases">
        <authorList>
            <person name="Varghese N."/>
            <person name="Submissions S."/>
        </authorList>
    </citation>
    <scope>NUCLEOTIDE SEQUENCE [LARGE SCALE GENOMIC DNA]</scope>
    <source>
        <strain evidence="2 3">OK806</strain>
    </source>
</reference>
<gene>
    <name evidence="2" type="ORF">SAMN05446927_5387</name>
</gene>
<evidence type="ECO:0000313" key="3">
    <source>
        <dbReference type="Proteomes" id="UP000219522"/>
    </source>
</evidence>